<dbReference type="PANTHER" id="PTHR48002">
    <property type="entry name" value="OLFACTORY RECEPTOR"/>
    <property type="match status" value="1"/>
</dbReference>
<dbReference type="GeneTree" id="ENSGT00940000164054"/>
<keyword evidence="10 11" id="KW-0807">Transducer</keyword>
<keyword evidence="9 11" id="KW-0675">Receptor</keyword>
<dbReference type="GO" id="GO:0005886">
    <property type="term" value="C:plasma membrane"/>
    <property type="evidence" value="ECO:0007669"/>
    <property type="project" value="UniProtKB-SubCell"/>
</dbReference>
<evidence type="ECO:0000256" key="10">
    <source>
        <dbReference type="ARBA" id="ARBA00023224"/>
    </source>
</evidence>
<evidence type="ECO:0000256" key="9">
    <source>
        <dbReference type="ARBA" id="ARBA00023170"/>
    </source>
</evidence>
<keyword evidence="8" id="KW-1015">Disulfide bond</keyword>
<dbReference type="OMA" id="IMNVRKC"/>
<feature type="transmembrane region" description="Helical" evidence="12">
    <location>
        <begin position="233"/>
        <end position="253"/>
    </location>
</feature>
<dbReference type="InterPro" id="IPR050427">
    <property type="entry name" value="Olfactory_Receptors"/>
</dbReference>
<evidence type="ECO:0000256" key="3">
    <source>
        <dbReference type="ARBA" id="ARBA00010663"/>
    </source>
</evidence>
<organism evidence="14">
    <name type="scientific">Mustela putorius furo</name>
    <name type="common">European domestic ferret</name>
    <name type="synonym">Mustela furo</name>
    <dbReference type="NCBI Taxonomy" id="9669"/>
    <lineage>
        <taxon>Eukaryota</taxon>
        <taxon>Metazoa</taxon>
        <taxon>Chordata</taxon>
        <taxon>Craniata</taxon>
        <taxon>Vertebrata</taxon>
        <taxon>Euteleostomi</taxon>
        <taxon>Mammalia</taxon>
        <taxon>Eutheria</taxon>
        <taxon>Laurasiatheria</taxon>
        <taxon>Carnivora</taxon>
        <taxon>Caniformia</taxon>
        <taxon>Musteloidea</taxon>
        <taxon>Mustelidae</taxon>
        <taxon>Mustelinae</taxon>
        <taxon>Mustela</taxon>
    </lineage>
</organism>
<reference evidence="14" key="1">
    <citation type="submission" date="2024-06" db="UniProtKB">
        <authorList>
            <consortium name="Ensembl"/>
        </authorList>
    </citation>
    <scope>IDENTIFICATION</scope>
</reference>
<feature type="transmembrane region" description="Helical" evidence="12">
    <location>
        <begin position="53"/>
        <end position="75"/>
    </location>
</feature>
<dbReference type="Pfam" id="PF13853">
    <property type="entry name" value="7tm_4"/>
    <property type="match status" value="1"/>
</dbReference>
<feature type="transmembrane region" description="Helical" evidence="12">
    <location>
        <begin position="300"/>
        <end position="317"/>
    </location>
</feature>
<keyword evidence="12" id="KW-0552">Olfaction</keyword>
<comment type="similarity">
    <text evidence="3 11">Belongs to the G-protein coupled receptor 1 family.</text>
</comment>
<dbReference type="EMBL" id="AEYP01103546">
    <property type="status" value="NOT_ANNOTATED_CDS"/>
    <property type="molecule type" value="Genomic_DNA"/>
</dbReference>
<dbReference type="InterPro" id="IPR000725">
    <property type="entry name" value="Olfact_rcpt"/>
</dbReference>
<dbReference type="Ensembl" id="ENSMPUT00000004475.1">
    <property type="protein sequence ID" value="ENSMPUP00000004399.1"/>
    <property type="gene ID" value="ENSMPUG00000004432.1"/>
</dbReference>
<keyword evidence="5 12" id="KW-1133">Transmembrane helix</keyword>
<dbReference type="PRINTS" id="PR00237">
    <property type="entry name" value="GPCRRHODOPSN"/>
</dbReference>
<dbReference type="InParanoid" id="M3XZ98"/>
<keyword evidence="12" id="KW-1003">Cell membrane</keyword>
<name>M3XZ98_MUSPF</name>
<keyword evidence="6 11" id="KW-0297">G-protein coupled receptor</keyword>
<feature type="transmembrane region" description="Helical" evidence="12">
    <location>
        <begin position="126"/>
        <end position="148"/>
    </location>
</feature>
<dbReference type="PROSITE" id="PS00237">
    <property type="entry name" value="G_PROTEIN_RECEP_F1_1"/>
    <property type="match status" value="1"/>
</dbReference>
<dbReference type="STRING" id="9669.ENSMPUP00000004399"/>
<evidence type="ECO:0000256" key="4">
    <source>
        <dbReference type="ARBA" id="ARBA00022692"/>
    </source>
</evidence>
<dbReference type="AlphaFoldDB" id="M3XZ98"/>
<evidence type="ECO:0000256" key="7">
    <source>
        <dbReference type="ARBA" id="ARBA00023136"/>
    </source>
</evidence>
<dbReference type="PRINTS" id="PR00245">
    <property type="entry name" value="OLFACTORYR"/>
</dbReference>
<feature type="transmembrane region" description="Helical" evidence="12">
    <location>
        <begin position="169"/>
        <end position="190"/>
    </location>
</feature>
<sequence>LIHWHNMMMFSPFHLTGTFLIPSQKFEIMDQGNKSGVTEFILHGLSGSQELQLFYFVFFTLFYFSIVLGNLLIVLTVISEPALHTPMYFLLSNLSFIDVCLSTFATPKMIIDFLMEHKTISFEGCMAQIFFLHVFAGGEMMLLVAMAYDRYVAICRPLYYASIMSLRKCTSLVVGSWLIGVFHSVSQLIFTVNLPFCGPNKVDSFFCDLPLVIKLACTNTFTLEVLMLSDSGLMAMSSFVLLLISYTVILVTVRRRSSAGMAKARATLTAHITVVTLFFAPCIFIYAWPFSSLPVDKVLSIFYTVFTPLLNPLIYTLRNKEVISAMQKLRSRQLFPSHHLPGITNESFLKTE</sequence>
<comment type="subcellular location">
    <subcellularLocation>
        <location evidence="12">Cell membrane</location>
        <topology evidence="12">Multi-pass membrane protein</topology>
    </subcellularLocation>
    <subcellularLocation>
        <location evidence="2">Membrane</location>
        <topology evidence="2">Multi-pass membrane protein</topology>
    </subcellularLocation>
</comment>
<keyword evidence="7 12" id="KW-0472">Membrane</keyword>
<dbReference type="FunFam" id="1.20.1070.10:FF:000012">
    <property type="entry name" value="Olfactory receptor"/>
    <property type="match status" value="1"/>
</dbReference>
<dbReference type="HOGENOM" id="CLU_012526_8_2_1"/>
<dbReference type="CDD" id="cd15226">
    <property type="entry name" value="7tmA_OR4-like"/>
    <property type="match status" value="1"/>
</dbReference>
<keyword evidence="4 11" id="KW-0812">Transmembrane</keyword>
<keyword evidence="12" id="KW-0716">Sensory transduction</keyword>
<evidence type="ECO:0000256" key="2">
    <source>
        <dbReference type="ARBA" id="ARBA00004141"/>
    </source>
</evidence>
<dbReference type="GO" id="GO:0004984">
    <property type="term" value="F:olfactory receptor activity"/>
    <property type="evidence" value="ECO:0007669"/>
    <property type="project" value="InterPro"/>
</dbReference>
<dbReference type="SUPFAM" id="SSF81321">
    <property type="entry name" value="Family A G protein-coupled receptor-like"/>
    <property type="match status" value="1"/>
</dbReference>
<evidence type="ECO:0000259" key="13">
    <source>
        <dbReference type="PROSITE" id="PS50262"/>
    </source>
</evidence>
<feature type="domain" description="G-protein coupled receptors family 1 profile" evidence="13">
    <location>
        <begin position="69"/>
        <end position="315"/>
    </location>
</feature>
<feature type="transmembrane region" description="Helical" evidence="12">
    <location>
        <begin position="87"/>
        <end position="106"/>
    </location>
</feature>
<evidence type="ECO:0000313" key="14">
    <source>
        <dbReference type="Ensembl" id="ENSMPUP00000004399.1"/>
    </source>
</evidence>
<evidence type="ECO:0000256" key="5">
    <source>
        <dbReference type="ARBA" id="ARBA00022989"/>
    </source>
</evidence>
<comment type="function">
    <text evidence="1">Putative odorant or sperm cell receptor.</text>
</comment>
<evidence type="ECO:0000256" key="1">
    <source>
        <dbReference type="ARBA" id="ARBA00003929"/>
    </source>
</evidence>
<dbReference type="InterPro" id="IPR017452">
    <property type="entry name" value="GPCR_Rhodpsn_7TM"/>
</dbReference>
<proteinExistence type="inferred from homology"/>
<feature type="transmembrane region" description="Helical" evidence="12">
    <location>
        <begin position="265"/>
        <end position="288"/>
    </location>
</feature>
<accession>M3XZ98</accession>
<evidence type="ECO:0000256" key="6">
    <source>
        <dbReference type="ARBA" id="ARBA00023040"/>
    </source>
</evidence>
<evidence type="ECO:0000256" key="8">
    <source>
        <dbReference type="ARBA" id="ARBA00023157"/>
    </source>
</evidence>
<evidence type="ECO:0000256" key="12">
    <source>
        <dbReference type="RuleBase" id="RU363047"/>
    </source>
</evidence>
<dbReference type="Gene3D" id="1.20.1070.10">
    <property type="entry name" value="Rhodopsin 7-helix transmembrane proteins"/>
    <property type="match status" value="1"/>
</dbReference>
<dbReference type="InterPro" id="IPR000276">
    <property type="entry name" value="GPCR_Rhodpsn"/>
</dbReference>
<dbReference type="PROSITE" id="PS50262">
    <property type="entry name" value="G_PROTEIN_RECEP_F1_2"/>
    <property type="match status" value="1"/>
</dbReference>
<evidence type="ECO:0000256" key="11">
    <source>
        <dbReference type="RuleBase" id="RU000688"/>
    </source>
</evidence>
<dbReference type="GO" id="GO:0004930">
    <property type="term" value="F:G protein-coupled receptor activity"/>
    <property type="evidence" value="ECO:0007669"/>
    <property type="project" value="UniProtKB-KW"/>
</dbReference>
<protein>
    <recommendedName>
        <fullName evidence="12">Olfactory receptor</fullName>
    </recommendedName>
</protein>
<dbReference type="eggNOG" id="ENOG502T9KK">
    <property type="taxonomic scope" value="Eukaryota"/>
</dbReference>